<keyword evidence="1" id="KW-0812">Transmembrane</keyword>
<sequence>MVSEKIDYRLIGGFLLAHILLYFTFQDKNIFWYIFPASLLVLTIWTILHEDVDDRISFIRYISAGILSGLLLYGLFHLGNSLIHLFHLPLGDNIGRLYKWFAPEQFWQYIALVLIAVPGEELFWRGFIQKRILKRFPSFWSIVISAAMYASVHLYSSEMILVFAAFVSGIVWGLLFAWKRSIPLVIVSHLVFDLLLFILAPLY</sequence>
<keyword evidence="4" id="KW-1185">Reference proteome</keyword>
<keyword evidence="1" id="KW-0472">Membrane</keyword>
<feature type="transmembrane region" description="Helical" evidence="1">
    <location>
        <begin position="136"/>
        <end position="154"/>
    </location>
</feature>
<dbReference type="Proteomes" id="UP000257144">
    <property type="component" value="Unassembled WGS sequence"/>
</dbReference>
<evidence type="ECO:0000313" key="4">
    <source>
        <dbReference type="Proteomes" id="UP000257144"/>
    </source>
</evidence>
<keyword evidence="3" id="KW-0645">Protease</keyword>
<keyword evidence="3" id="KW-0378">Hydrolase</keyword>
<dbReference type="RefSeq" id="WP_115450306.1">
    <property type="nucleotide sequence ID" value="NZ_QNQT01000001.1"/>
</dbReference>
<dbReference type="AlphaFoldDB" id="A0A3D8GVC5"/>
<name>A0A3D8GVC5_9BACI</name>
<accession>A0A3D8GVC5</accession>
<dbReference type="InterPro" id="IPR003675">
    <property type="entry name" value="Rce1/LyrA-like_dom"/>
</dbReference>
<evidence type="ECO:0000259" key="2">
    <source>
        <dbReference type="Pfam" id="PF02517"/>
    </source>
</evidence>
<dbReference type="Pfam" id="PF02517">
    <property type="entry name" value="Rce1-like"/>
    <property type="match status" value="1"/>
</dbReference>
<feature type="transmembrane region" description="Helical" evidence="1">
    <location>
        <begin position="61"/>
        <end position="86"/>
    </location>
</feature>
<dbReference type="OrthoDB" id="1903300at2"/>
<protein>
    <submittedName>
        <fullName evidence="3">CPBP family intramembrane metalloprotease</fullName>
    </submittedName>
</protein>
<feature type="transmembrane region" description="Helical" evidence="1">
    <location>
        <begin position="184"/>
        <end position="202"/>
    </location>
</feature>
<comment type="caution">
    <text evidence="3">The sequence shown here is derived from an EMBL/GenBank/DDBJ whole genome shotgun (WGS) entry which is preliminary data.</text>
</comment>
<evidence type="ECO:0000256" key="1">
    <source>
        <dbReference type="SAM" id="Phobius"/>
    </source>
</evidence>
<organism evidence="3 4">
    <name type="scientific">Neobacillus piezotolerans</name>
    <dbReference type="NCBI Taxonomy" id="2259171"/>
    <lineage>
        <taxon>Bacteria</taxon>
        <taxon>Bacillati</taxon>
        <taxon>Bacillota</taxon>
        <taxon>Bacilli</taxon>
        <taxon>Bacillales</taxon>
        <taxon>Bacillaceae</taxon>
        <taxon>Neobacillus</taxon>
    </lineage>
</organism>
<feature type="domain" description="CAAX prenyl protease 2/Lysostaphin resistance protein A-like" evidence="2">
    <location>
        <begin position="104"/>
        <end position="194"/>
    </location>
</feature>
<dbReference type="GO" id="GO:0006508">
    <property type="term" value="P:proteolysis"/>
    <property type="evidence" value="ECO:0007669"/>
    <property type="project" value="UniProtKB-KW"/>
</dbReference>
<keyword evidence="3" id="KW-0482">Metalloprotease</keyword>
<proteinExistence type="predicted"/>
<dbReference type="GO" id="GO:0004175">
    <property type="term" value="F:endopeptidase activity"/>
    <property type="evidence" value="ECO:0007669"/>
    <property type="project" value="UniProtKB-ARBA"/>
</dbReference>
<dbReference type="GO" id="GO:0008237">
    <property type="term" value="F:metallopeptidase activity"/>
    <property type="evidence" value="ECO:0007669"/>
    <property type="project" value="UniProtKB-KW"/>
</dbReference>
<reference evidence="3 4" key="1">
    <citation type="submission" date="2018-07" db="EMBL/GenBank/DDBJ databases">
        <title>Bacillus sp. YLB-04 draft genome sequence.</title>
        <authorList>
            <person name="Yu L."/>
            <person name="Tang X."/>
        </authorList>
    </citation>
    <scope>NUCLEOTIDE SEQUENCE [LARGE SCALE GENOMIC DNA]</scope>
    <source>
        <strain evidence="3 4">YLB-04</strain>
    </source>
</reference>
<keyword evidence="1" id="KW-1133">Transmembrane helix</keyword>
<dbReference type="GO" id="GO:0080120">
    <property type="term" value="P:CAAX-box protein maturation"/>
    <property type="evidence" value="ECO:0007669"/>
    <property type="project" value="UniProtKB-ARBA"/>
</dbReference>
<feature type="transmembrane region" description="Helical" evidence="1">
    <location>
        <begin position="30"/>
        <end position="49"/>
    </location>
</feature>
<feature type="transmembrane region" description="Helical" evidence="1">
    <location>
        <begin position="160"/>
        <end position="177"/>
    </location>
</feature>
<feature type="transmembrane region" description="Helical" evidence="1">
    <location>
        <begin position="106"/>
        <end position="124"/>
    </location>
</feature>
<gene>
    <name evidence="3" type="ORF">DRW41_02120</name>
</gene>
<evidence type="ECO:0000313" key="3">
    <source>
        <dbReference type="EMBL" id="RDU38385.1"/>
    </source>
</evidence>
<dbReference type="EMBL" id="QNQT01000001">
    <property type="protein sequence ID" value="RDU38385.1"/>
    <property type="molecule type" value="Genomic_DNA"/>
</dbReference>
<feature type="transmembrane region" description="Helical" evidence="1">
    <location>
        <begin position="7"/>
        <end position="24"/>
    </location>
</feature>